<comment type="caution">
    <text evidence="1">The sequence shown here is derived from an EMBL/GenBank/DDBJ whole genome shotgun (WGS) entry which is preliminary data.</text>
</comment>
<gene>
    <name evidence="2" type="ORF">LCGC14_1361660</name>
    <name evidence="1" type="ORF">LCGC14_1901020</name>
</gene>
<organism evidence="1">
    <name type="scientific">marine sediment metagenome</name>
    <dbReference type="NCBI Taxonomy" id="412755"/>
    <lineage>
        <taxon>unclassified sequences</taxon>
        <taxon>metagenomes</taxon>
        <taxon>ecological metagenomes</taxon>
    </lineage>
</organism>
<protein>
    <submittedName>
        <fullName evidence="1">Uncharacterized protein</fullName>
    </submittedName>
</protein>
<accession>A0A0F9FWW5</accession>
<reference evidence="1" key="1">
    <citation type="journal article" date="2015" name="Nature">
        <title>Complex archaea that bridge the gap between prokaryotes and eukaryotes.</title>
        <authorList>
            <person name="Spang A."/>
            <person name="Saw J.H."/>
            <person name="Jorgensen S.L."/>
            <person name="Zaremba-Niedzwiedzka K."/>
            <person name="Martijn J."/>
            <person name="Lind A.E."/>
            <person name="van Eijk R."/>
            <person name="Schleper C."/>
            <person name="Guy L."/>
            <person name="Ettema T.J."/>
        </authorList>
    </citation>
    <scope>NUCLEOTIDE SEQUENCE</scope>
</reference>
<evidence type="ECO:0000313" key="1">
    <source>
        <dbReference type="EMBL" id="KKL90803.1"/>
    </source>
</evidence>
<proteinExistence type="predicted"/>
<feature type="non-terminal residue" evidence="1">
    <location>
        <position position="1"/>
    </location>
</feature>
<name>A0A0F9FWW5_9ZZZZ</name>
<sequence>VYNLRYIQVTIENMPTDPIITQIMLLKKHTLPRISEIGKSHQWPRWYTKTAMLSGPHTLRHSNFRRPIQAFRRHYPLWGTGEIISAEGIFEDCRGRLQPFIYQPGTAISEMFICQMTKDQAQFQEIQDQYKEVGFEFDQIYRITSGWTY</sequence>
<dbReference type="EMBL" id="LAZR01008516">
    <property type="protein sequence ID" value="KKM78274.1"/>
    <property type="molecule type" value="Genomic_DNA"/>
</dbReference>
<dbReference type="EMBL" id="LAZR01019910">
    <property type="protein sequence ID" value="KKL90803.1"/>
    <property type="molecule type" value="Genomic_DNA"/>
</dbReference>
<evidence type="ECO:0000313" key="2">
    <source>
        <dbReference type="EMBL" id="KKM78274.1"/>
    </source>
</evidence>
<dbReference type="AlphaFoldDB" id="A0A0F9FWW5"/>